<evidence type="ECO:0000256" key="8">
    <source>
        <dbReference type="SAM" id="Phobius"/>
    </source>
</evidence>
<dbReference type="Pfam" id="PF02687">
    <property type="entry name" value="FtsX"/>
    <property type="match status" value="1"/>
</dbReference>
<gene>
    <name evidence="11" type="ORF">HARCEL1_03065</name>
</gene>
<comment type="similarity">
    <text evidence="6">Belongs to the ABC-4 integral membrane protein family.</text>
</comment>
<dbReference type="Proteomes" id="UP000244727">
    <property type="component" value="Chromosome"/>
</dbReference>
<evidence type="ECO:0000256" key="1">
    <source>
        <dbReference type="ARBA" id="ARBA00004651"/>
    </source>
</evidence>
<dbReference type="InterPro" id="IPR050250">
    <property type="entry name" value="Macrolide_Exporter_MacB"/>
</dbReference>
<evidence type="ECO:0000313" key="11">
    <source>
        <dbReference type="EMBL" id="AWB28610.1"/>
    </source>
</evidence>
<evidence type="ECO:0000256" key="4">
    <source>
        <dbReference type="ARBA" id="ARBA00022989"/>
    </source>
</evidence>
<name>A0A2R4X498_9EURY</name>
<comment type="subcellular location">
    <subcellularLocation>
        <location evidence="1">Cell membrane</location>
        <topology evidence="1">Multi-pass membrane protein</topology>
    </subcellularLocation>
</comment>
<sequence length="397" mass="42532">MAWGNLWRNRVRTVLAALGILIGVVAIAGLGIAGTALQYGATQQFQGLADRVEITPGPEFVERDTRRPTDGRRPPERVMEDRAGRPVRVGGGGPPVDRRLGPAQIERIALVASNATVVPIKGDRMALSTRTERRDVSVEVVDRPDVLYNVSQGSIPEPFHSGALLHERLAADLGVEVGDLVTVGDRSVRVHALTTSDGFGTRHSEVVLSGPIDRRGYDEVVIVAEDGDAAQALAGQVNATFNADREMLRIQSQSDLGQRTGNFFNVINVILMGIGSISLFVASVSILNVLLMSTIERRGEIGILRAVGVTRFEVLRMILTEATLLGVLGGAAGVVIATALGAILYQVLFEDPTLVFQWRNVRFLVAAFAFGTVASVISGLYPAWRAATADPVEAIRS</sequence>
<dbReference type="AlphaFoldDB" id="A0A2R4X498"/>
<dbReference type="InterPro" id="IPR003838">
    <property type="entry name" value="ABC3_permease_C"/>
</dbReference>
<evidence type="ECO:0000259" key="10">
    <source>
        <dbReference type="Pfam" id="PF12704"/>
    </source>
</evidence>
<keyword evidence="4 8" id="KW-1133">Transmembrane helix</keyword>
<dbReference type="KEGG" id="harc:HARCEL1_03065"/>
<organism evidence="11 12">
    <name type="scientific">Halococcoides cellulosivorans</name>
    <dbReference type="NCBI Taxonomy" id="1679096"/>
    <lineage>
        <taxon>Archaea</taxon>
        <taxon>Methanobacteriati</taxon>
        <taxon>Methanobacteriota</taxon>
        <taxon>Stenosarchaea group</taxon>
        <taxon>Halobacteria</taxon>
        <taxon>Halobacteriales</taxon>
        <taxon>Haloarculaceae</taxon>
        <taxon>Halococcoides</taxon>
    </lineage>
</organism>
<evidence type="ECO:0000256" key="7">
    <source>
        <dbReference type="SAM" id="MobiDB-lite"/>
    </source>
</evidence>
<keyword evidence="12" id="KW-1185">Reference proteome</keyword>
<dbReference type="InterPro" id="IPR025857">
    <property type="entry name" value="MacB_PCD"/>
</dbReference>
<feature type="domain" description="ABC3 transporter permease C-terminal" evidence="9">
    <location>
        <begin position="274"/>
        <end position="391"/>
    </location>
</feature>
<feature type="transmembrane region" description="Helical" evidence="8">
    <location>
        <begin position="269"/>
        <end position="291"/>
    </location>
</feature>
<reference evidence="11 12" key="1">
    <citation type="submission" date="2018-04" db="EMBL/GenBank/DDBJ databases">
        <title>Halococcoides cellulosivorans gen. nov., sp. nov., an extremely halophilic cellulose-utilizing haloarchaeon from hypersaline lakes.</title>
        <authorList>
            <person name="Sorokin D.Y."/>
            <person name="Toshchakov S.V."/>
            <person name="Samarov N.I."/>
            <person name="Korzhenkov A."/>
            <person name="Kublanov I.V."/>
        </authorList>
    </citation>
    <scope>NUCLEOTIDE SEQUENCE [LARGE SCALE GENOMIC DNA]</scope>
    <source>
        <strain evidence="11 12">HArcel1</strain>
    </source>
</reference>
<protein>
    <submittedName>
        <fullName evidence="11">Peptide ABC transporter permease</fullName>
    </submittedName>
</protein>
<proteinExistence type="inferred from homology"/>
<evidence type="ECO:0000313" key="12">
    <source>
        <dbReference type="Proteomes" id="UP000244727"/>
    </source>
</evidence>
<dbReference type="Pfam" id="PF12704">
    <property type="entry name" value="MacB_PCD"/>
    <property type="match status" value="1"/>
</dbReference>
<dbReference type="EMBL" id="CP028858">
    <property type="protein sequence ID" value="AWB28610.1"/>
    <property type="molecule type" value="Genomic_DNA"/>
</dbReference>
<feature type="transmembrane region" description="Helical" evidence="8">
    <location>
        <begin position="361"/>
        <end position="381"/>
    </location>
</feature>
<accession>A0A2R4X498</accession>
<evidence type="ECO:0000256" key="5">
    <source>
        <dbReference type="ARBA" id="ARBA00023136"/>
    </source>
</evidence>
<feature type="region of interest" description="Disordered" evidence="7">
    <location>
        <begin position="56"/>
        <end position="96"/>
    </location>
</feature>
<dbReference type="GO" id="GO:0005886">
    <property type="term" value="C:plasma membrane"/>
    <property type="evidence" value="ECO:0007669"/>
    <property type="project" value="UniProtKB-SubCell"/>
</dbReference>
<evidence type="ECO:0000259" key="9">
    <source>
        <dbReference type="Pfam" id="PF02687"/>
    </source>
</evidence>
<keyword evidence="3 8" id="KW-0812">Transmembrane</keyword>
<dbReference type="PANTHER" id="PTHR30572">
    <property type="entry name" value="MEMBRANE COMPONENT OF TRANSPORTER-RELATED"/>
    <property type="match status" value="1"/>
</dbReference>
<evidence type="ECO:0000256" key="3">
    <source>
        <dbReference type="ARBA" id="ARBA00022692"/>
    </source>
</evidence>
<feature type="transmembrane region" description="Helical" evidence="8">
    <location>
        <begin position="324"/>
        <end position="349"/>
    </location>
</feature>
<dbReference type="PANTHER" id="PTHR30572:SF4">
    <property type="entry name" value="ABC TRANSPORTER PERMEASE YTRF"/>
    <property type="match status" value="1"/>
</dbReference>
<evidence type="ECO:0000256" key="6">
    <source>
        <dbReference type="ARBA" id="ARBA00038076"/>
    </source>
</evidence>
<dbReference type="GO" id="GO:0022857">
    <property type="term" value="F:transmembrane transporter activity"/>
    <property type="evidence" value="ECO:0007669"/>
    <property type="project" value="TreeGrafter"/>
</dbReference>
<feature type="domain" description="MacB-like periplasmic core" evidence="10">
    <location>
        <begin position="13"/>
        <end position="239"/>
    </location>
</feature>
<feature type="compositionally biased region" description="Basic and acidic residues" evidence="7">
    <location>
        <begin position="60"/>
        <end position="84"/>
    </location>
</feature>
<keyword evidence="5 8" id="KW-0472">Membrane</keyword>
<keyword evidence="2" id="KW-1003">Cell membrane</keyword>
<evidence type="ECO:0000256" key="2">
    <source>
        <dbReference type="ARBA" id="ARBA00022475"/>
    </source>
</evidence>